<dbReference type="InterPro" id="IPR002933">
    <property type="entry name" value="Peptidase_M20"/>
</dbReference>
<sequence>MNVRELFLDLVSYPSASDESAVCTPSTPGQKVLGARIVSLMKEIGIEDAFLDEKGYVYGSIPATDPREHTIGFIAHMDTYGGVSGENIKPQIIENYDGSSIPLQGGLCLSPEEFPSLGEQVGKTLITTDGTTLLGGDDKAGIAEILVAAEELIQEKKPHGSVKIAFTPDEEIGAGAEYFDVKGFGCDYAYTVDGGGLGELEYENFNAASAVVEISGLSIHTGAAKGKLVNSMSIAMEFCGLLPQAAVPEHTENYEGFIHLDAIHGDVEKTVMQFIIRDHDRALFEQKKNLMKAAADFLNEKHPSKPVTLVLKDTYSNMKEQILPHMEVIETMRQAMHENGVTPVTLPIRGGTDGARLSYMGLPCPNICTGGANAHGKQEYVVVDDMEKIKDIIKTAVYITP</sequence>
<dbReference type="InterPro" id="IPR036264">
    <property type="entry name" value="Bact_exopeptidase_dim_dom"/>
</dbReference>
<dbReference type="GeneID" id="90533224"/>
<dbReference type="RefSeq" id="WP_066866142.1">
    <property type="nucleotide sequence ID" value="NZ_CABKVV010000014.1"/>
</dbReference>
<name>A0ABT1S276_9FIRM</name>
<keyword evidence="6" id="KW-1185">Reference proteome</keyword>
<keyword evidence="5" id="KW-0645">Protease</keyword>
<dbReference type="PANTHER" id="PTHR42994">
    <property type="entry name" value="PEPTIDASE T"/>
    <property type="match status" value="1"/>
</dbReference>
<dbReference type="PANTHER" id="PTHR42994:SF1">
    <property type="entry name" value="PEPTIDASE T"/>
    <property type="match status" value="1"/>
</dbReference>
<feature type="domain" description="Peptidase M20 dimerisation" evidence="4">
    <location>
        <begin position="202"/>
        <end position="303"/>
    </location>
</feature>
<dbReference type="NCBIfam" id="NF003976">
    <property type="entry name" value="PRK05469.1"/>
    <property type="match status" value="1"/>
</dbReference>
<evidence type="ECO:0000256" key="3">
    <source>
        <dbReference type="NCBIfam" id="TIGR01882"/>
    </source>
</evidence>
<dbReference type="InterPro" id="IPR010161">
    <property type="entry name" value="Peptidase_M20B"/>
</dbReference>
<dbReference type="Gene3D" id="3.40.630.10">
    <property type="entry name" value="Zn peptidases"/>
    <property type="match status" value="1"/>
</dbReference>
<reference evidence="5 6" key="1">
    <citation type="submission" date="2022-06" db="EMBL/GenBank/DDBJ databases">
        <title>Isolation of gut microbiota from human fecal samples.</title>
        <authorList>
            <person name="Pamer E.G."/>
            <person name="Barat B."/>
            <person name="Waligurski E."/>
            <person name="Medina S."/>
            <person name="Paddock L."/>
            <person name="Mostad J."/>
        </authorList>
    </citation>
    <scope>NUCLEOTIDE SEQUENCE [LARGE SCALE GENOMIC DNA]</scope>
    <source>
        <strain evidence="5 6">DFI.9.73</strain>
    </source>
</reference>
<proteinExistence type="predicted"/>
<evidence type="ECO:0000313" key="5">
    <source>
        <dbReference type="EMBL" id="MCQ4841049.1"/>
    </source>
</evidence>
<dbReference type="Proteomes" id="UP001524473">
    <property type="component" value="Unassembled WGS sequence"/>
</dbReference>
<dbReference type="InterPro" id="IPR011650">
    <property type="entry name" value="Peptidase_M20_dimer"/>
</dbReference>
<dbReference type="SUPFAM" id="SSF55031">
    <property type="entry name" value="Bacterial exopeptidase dimerisation domain"/>
    <property type="match status" value="1"/>
</dbReference>
<dbReference type="Pfam" id="PF01546">
    <property type="entry name" value="Peptidase_M20"/>
    <property type="match status" value="1"/>
</dbReference>
<evidence type="ECO:0000313" key="6">
    <source>
        <dbReference type="Proteomes" id="UP001524473"/>
    </source>
</evidence>
<accession>A0ABT1S276</accession>
<dbReference type="CDD" id="cd03892">
    <property type="entry name" value="M20_peptT"/>
    <property type="match status" value="1"/>
</dbReference>
<keyword evidence="2" id="KW-0862">Zinc</keyword>
<dbReference type="EMBL" id="JANFZH010000036">
    <property type="protein sequence ID" value="MCQ4841049.1"/>
    <property type="molecule type" value="Genomic_DNA"/>
</dbReference>
<dbReference type="NCBIfam" id="TIGR01882">
    <property type="entry name" value="peptidase-T"/>
    <property type="match status" value="1"/>
</dbReference>
<dbReference type="SUPFAM" id="SSF53187">
    <property type="entry name" value="Zn-dependent exopeptidases"/>
    <property type="match status" value="1"/>
</dbReference>
<dbReference type="PIRSF" id="PIRSF037215">
    <property type="entry name" value="Peptidase_M20B"/>
    <property type="match status" value="1"/>
</dbReference>
<organism evidence="5 6">
    <name type="scientific">Neglectibacter timonensis</name>
    <dbReference type="NCBI Taxonomy" id="1776382"/>
    <lineage>
        <taxon>Bacteria</taxon>
        <taxon>Bacillati</taxon>
        <taxon>Bacillota</taxon>
        <taxon>Clostridia</taxon>
        <taxon>Eubacteriales</taxon>
        <taxon>Oscillospiraceae</taxon>
        <taxon>Neglectibacter</taxon>
    </lineage>
</organism>
<comment type="cofactor">
    <cofactor evidence="1">
        <name>Zn(2+)</name>
        <dbReference type="ChEBI" id="CHEBI:29105"/>
    </cofactor>
</comment>
<dbReference type="Pfam" id="PF07687">
    <property type="entry name" value="M20_dimer"/>
    <property type="match status" value="1"/>
</dbReference>
<dbReference type="Gene3D" id="3.30.70.360">
    <property type="match status" value="1"/>
</dbReference>
<gene>
    <name evidence="5" type="primary">pepT</name>
    <name evidence="5" type="ORF">NE695_14125</name>
</gene>
<dbReference type="NCBIfam" id="NF009920">
    <property type="entry name" value="PRK13381.1"/>
    <property type="match status" value="1"/>
</dbReference>
<evidence type="ECO:0000259" key="4">
    <source>
        <dbReference type="Pfam" id="PF07687"/>
    </source>
</evidence>
<dbReference type="EC" id="3.4.11.4" evidence="3"/>
<protein>
    <recommendedName>
        <fullName evidence="3">Peptidase T</fullName>
        <ecNumber evidence="3">3.4.11.4</ecNumber>
    </recommendedName>
</protein>
<evidence type="ECO:0000256" key="1">
    <source>
        <dbReference type="ARBA" id="ARBA00001947"/>
    </source>
</evidence>
<keyword evidence="5" id="KW-0031">Aminopeptidase</keyword>
<dbReference type="GO" id="GO:0045148">
    <property type="term" value="F:tripeptide aminopeptidase activity"/>
    <property type="evidence" value="ECO:0007669"/>
    <property type="project" value="UniProtKB-EC"/>
</dbReference>
<evidence type="ECO:0000256" key="2">
    <source>
        <dbReference type="ARBA" id="ARBA00022833"/>
    </source>
</evidence>
<keyword evidence="5" id="KW-0378">Hydrolase</keyword>
<comment type="caution">
    <text evidence="5">The sequence shown here is derived from an EMBL/GenBank/DDBJ whole genome shotgun (WGS) entry which is preliminary data.</text>
</comment>